<comment type="caution">
    <text evidence="1">The sequence shown here is derived from an EMBL/GenBank/DDBJ whole genome shotgun (WGS) entry which is preliminary data.</text>
</comment>
<name>A0A024FTX6_9STRA</name>
<evidence type="ECO:0000313" key="1">
    <source>
        <dbReference type="EMBL" id="CCI10570.1"/>
    </source>
</evidence>
<organism evidence="1 2">
    <name type="scientific">Albugo candida</name>
    <dbReference type="NCBI Taxonomy" id="65357"/>
    <lineage>
        <taxon>Eukaryota</taxon>
        <taxon>Sar</taxon>
        <taxon>Stramenopiles</taxon>
        <taxon>Oomycota</taxon>
        <taxon>Peronosporomycetes</taxon>
        <taxon>Albuginales</taxon>
        <taxon>Albuginaceae</taxon>
        <taxon>Albugo</taxon>
    </lineage>
</organism>
<proteinExistence type="predicted"/>
<gene>
    <name evidence="1" type="ORF">BN9_107930</name>
</gene>
<protein>
    <submittedName>
        <fullName evidence="1">Uncharacterized protein</fullName>
    </submittedName>
</protein>
<sequence>MNIRFLPAKTTHIWMEFALSATSIGNYFDVILANFVGFFVQKVFFGSKCDECPGAAFPYKCYSLFKVFYWSFIRSSLITVHKPKNSSLNRSRETRYILQINEDDLATLTVTRRRAYSRTIIILSA</sequence>
<evidence type="ECO:0000313" key="2">
    <source>
        <dbReference type="Proteomes" id="UP000053237"/>
    </source>
</evidence>
<dbReference type="AlphaFoldDB" id="A0A024FTX6"/>
<dbReference type="InParanoid" id="A0A024FTX6"/>
<dbReference type="Proteomes" id="UP000053237">
    <property type="component" value="Unassembled WGS sequence"/>
</dbReference>
<keyword evidence="2" id="KW-1185">Reference proteome</keyword>
<dbReference type="EMBL" id="CAIX01000300">
    <property type="protein sequence ID" value="CCI10570.1"/>
    <property type="molecule type" value="Genomic_DNA"/>
</dbReference>
<reference evidence="1 2" key="1">
    <citation type="submission" date="2012-05" db="EMBL/GenBank/DDBJ databases">
        <title>Recombination and specialization in a pathogen metapopulation.</title>
        <authorList>
            <person name="Gardiner A."/>
            <person name="Kemen E."/>
            <person name="Schultz-Larsen T."/>
            <person name="MacLean D."/>
            <person name="Van Oosterhout C."/>
            <person name="Jones J.D.G."/>
        </authorList>
    </citation>
    <scope>NUCLEOTIDE SEQUENCE [LARGE SCALE GENOMIC DNA]</scope>
    <source>
        <strain evidence="1 2">Ac Nc2</strain>
    </source>
</reference>
<accession>A0A024FTX6</accession>